<accession>A0ACB9VDF2</accession>
<proteinExistence type="predicted"/>
<evidence type="ECO:0000313" key="2">
    <source>
        <dbReference type="Proteomes" id="UP001057279"/>
    </source>
</evidence>
<gene>
    <name evidence="1" type="ORF">MJG53_002379</name>
</gene>
<comment type="caution">
    <text evidence="1">The sequence shown here is derived from an EMBL/GenBank/DDBJ whole genome shotgun (WGS) entry which is preliminary data.</text>
</comment>
<dbReference type="EMBL" id="CM043027">
    <property type="protein sequence ID" value="KAI4587971.1"/>
    <property type="molecule type" value="Genomic_DNA"/>
</dbReference>
<reference evidence="1" key="1">
    <citation type="submission" date="2022-03" db="EMBL/GenBank/DDBJ databases">
        <title>Genomic analyses of argali, domestic sheep and their hybrids provide insights into chromosomal evolution, heterosis and genetic basis of agronomic traits.</title>
        <authorList>
            <person name="Li M."/>
        </authorList>
    </citation>
    <scope>NUCLEOTIDE SEQUENCE</scope>
    <source>
        <strain evidence="1">F1 hybrid</strain>
    </source>
</reference>
<dbReference type="Proteomes" id="UP001057279">
    <property type="component" value="Linkage Group LG02"/>
</dbReference>
<organism evidence="1 2">
    <name type="scientific">Ovis ammon polii x Ovis aries</name>
    <dbReference type="NCBI Taxonomy" id="2918886"/>
    <lineage>
        <taxon>Eukaryota</taxon>
        <taxon>Metazoa</taxon>
        <taxon>Chordata</taxon>
        <taxon>Craniata</taxon>
        <taxon>Vertebrata</taxon>
        <taxon>Euteleostomi</taxon>
        <taxon>Mammalia</taxon>
        <taxon>Eutheria</taxon>
        <taxon>Laurasiatheria</taxon>
        <taxon>Artiodactyla</taxon>
        <taxon>Ruminantia</taxon>
        <taxon>Pecora</taxon>
        <taxon>Bovidae</taxon>
        <taxon>Caprinae</taxon>
        <taxon>Ovis</taxon>
    </lineage>
</organism>
<name>A0ACB9VDF2_9CETA</name>
<sequence length="446" mass="49860">MESGGRPSLGQFILLGTSSVVTAFLYSVYRQKAQVAQELKGAKRIHLGEDLKSILSEAPGKCVPYAVIEGAVRSVKETLNSQFVENCKGVIQRLTLQEHKMVWNRTTHLWNDCSKVIHQRTNTVPFDLVPHEDGAGVAVRVLKPLDAVDLGLETVYERFHPSTPSFTDVVGHYLSGERPKGIQETEEMLKVGAPLTGVGELVLDHSCVRLQPPKGPGMQYYLSGQDFDSLLQRQESSVRLWKVLVLVFGFAACASLFFLLRKQYLRRRRERRRPEEEFRERTCPEEDRPEEDREGPKGACVVCLSNFRSCVFLECGHVCACTECYRALPEPRRCPICRQAISRVNVAGRAFEIGLVRADALTVQNKATKALGLVRTSEQMLRKALMNGDRRLVERSKGGQRPAASPTDKPGNLEQVPDPLWASVSQTVNEETGLGPLCGSFQLWRL</sequence>
<protein>
    <submittedName>
        <fullName evidence="1">Uncharacterized protein</fullName>
    </submittedName>
</protein>
<keyword evidence="2" id="KW-1185">Reference proteome</keyword>
<evidence type="ECO:0000313" key="1">
    <source>
        <dbReference type="EMBL" id="KAI4587971.1"/>
    </source>
</evidence>